<proteinExistence type="predicted"/>
<comment type="caution">
    <text evidence="1">The sequence shown here is derived from an EMBL/GenBank/DDBJ whole genome shotgun (WGS) entry which is preliminary data.</text>
</comment>
<dbReference type="EMBL" id="BRVP01000029">
    <property type="protein sequence ID" value="GLB53947.1"/>
    <property type="molecule type" value="Genomic_DNA"/>
</dbReference>
<sequence length="49" mass="5703">MISIETKSNELSIKHLAKTFYIISMAMRKILPQKKQLLYDQNILNHSGL</sequence>
<keyword evidence="2" id="KW-1185">Reference proteome</keyword>
<gene>
    <name evidence="1" type="ORF">NBRC110019_29880</name>
</gene>
<dbReference type="AlphaFoldDB" id="A0A9W6EWI4"/>
<organism evidence="1 2">
    <name type="scientific">Neptunitalea chrysea</name>
    <dbReference type="NCBI Taxonomy" id="1647581"/>
    <lineage>
        <taxon>Bacteria</taxon>
        <taxon>Pseudomonadati</taxon>
        <taxon>Bacteroidota</taxon>
        <taxon>Flavobacteriia</taxon>
        <taxon>Flavobacteriales</taxon>
        <taxon>Flavobacteriaceae</taxon>
        <taxon>Neptunitalea</taxon>
    </lineage>
</organism>
<reference evidence="1" key="1">
    <citation type="submission" date="2022-07" db="EMBL/GenBank/DDBJ databases">
        <title>Taxonomy of Novel Oxalotrophic and Methylotrophic Bacteria.</title>
        <authorList>
            <person name="Sahin N."/>
            <person name="Tani A."/>
        </authorList>
    </citation>
    <scope>NUCLEOTIDE SEQUENCE</scope>
    <source>
        <strain evidence="1">AM327</strain>
    </source>
</reference>
<accession>A0A9W6EWI4</accession>
<protein>
    <submittedName>
        <fullName evidence="1">Uncharacterized protein</fullName>
    </submittedName>
</protein>
<evidence type="ECO:0000313" key="1">
    <source>
        <dbReference type="EMBL" id="GLB53947.1"/>
    </source>
</evidence>
<evidence type="ECO:0000313" key="2">
    <source>
        <dbReference type="Proteomes" id="UP001143545"/>
    </source>
</evidence>
<dbReference type="Proteomes" id="UP001143545">
    <property type="component" value="Unassembled WGS sequence"/>
</dbReference>
<name>A0A9W6EWI4_9FLAO</name>